<feature type="region of interest" description="Disordered" evidence="3">
    <location>
        <begin position="31"/>
        <end position="50"/>
    </location>
</feature>
<evidence type="ECO:0000313" key="6">
    <source>
        <dbReference type="Proteomes" id="UP001224775"/>
    </source>
</evidence>
<feature type="region of interest" description="Disordered" evidence="3">
    <location>
        <begin position="639"/>
        <end position="661"/>
    </location>
</feature>
<accession>A0AAD8Y5H6</accession>
<dbReference type="EMBL" id="JATAAI010000018">
    <property type="protein sequence ID" value="KAK1739480.1"/>
    <property type="molecule type" value="Genomic_DNA"/>
</dbReference>
<comment type="subcellular location">
    <subcellularLocation>
        <location evidence="1">Membrane</location>
    </subcellularLocation>
</comment>
<reference evidence="5" key="1">
    <citation type="submission" date="2023-06" db="EMBL/GenBank/DDBJ databases">
        <title>Survivors Of The Sea: Transcriptome response of Skeletonema marinoi to long-term dormancy.</title>
        <authorList>
            <person name="Pinder M.I.M."/>
            <person name="Kourtchenko O."/>
            <person name="Robertson E.K."/>
            <person name="Larsson T."/>
            <person name="Maumus F."/>
            <person name="Osuna-Cruz C.M."/>
            <person name="Vancaester E."/>
            <person name="Stenow R."/>
            <person name="Vandepoele K."/>
            <person name="Ploug H."/>
            <person name="Bruchert V."/>
            <person name="Godhe A."/>
            <person name="Topel M."/>
        </authorList>
    </citation>
    <scope>NUCLEOTIDE SEQUENCE</scope>
    <source>
        <strain evidence="5">R05AC</strain>
    </source>
</reference>
<feature type="compositionally biased region" description="Low complexity" evidence="3">
    <location>
        <begin position="129"/>
        <end position="146"/>
    </location>
</feature>
<feature type="region of interest" description="Disordered" evidence="3">
    <location>
        <begin position="120"/>
        <end position="209"/>
    </location>
</feature>
<feature type="region of interest" description="Disordered" evidence="3">
    <location>
        <begin position="330"/>
        <end position="364"/>
    </location>
</feature>
<feature type="region of interest" description="Disordered" evidence="3">
    <location>
        <begin position="69"/>
        <end position="98"/>
    </location>
</feature>
<evidence type="ECO:0000256" key="1">
    <source>
        <dbReference type="ARBA" id="ARBA00004370"/>
    </source>
</evidence>
<organism evidence="5 6">
    <name type="scientific">Skeletonema marinoi</name>
    <dbReference type="NCBI Taxonomy" id="267567"/>
    <lineage>
        <taxon>Eukaryota</taxon>
        <taxon>Sar</taxon>
        <taxon>Stramenopiles</taxon>
        <taxon>Ochrophyta</taxon>
        <taxon>Bacillariophyta</taxon>
        <taxon>Coscinodiscophyceae</taxon>
        <taxon>Thalassiosirophycidae</taxon>
        <taxon>Thalassiosirales</taxon>
        <taxon>Skeletonemataceae</taxon>
        <taxon>Skeletonema</taxon>
        <taxon>Skeletonema marinoi-dohrnii complex</taxon>
    </lineage>
</organism>
<protein>
    <recommendedName>
        <fullName evidence="4">VASt domain-containing protein</fullName>
    </recommendedName>
</protein>
<feature type="compositionally biased region" description="Basic and acidic residues" evidence="3">
    <location>
        <begin position="642"/>
        <end position="659"/>
    </location>
</feature>
<dbReference type="Pfam" id="PF16016">
    <property type="entry name" value="VASt"/>
    <property type="match status" value="1"/>
</dbReference>
<feature type="compositionally biased region" description="Basic residues" evidence="3">
    <location>
        <begin position="147"/>
        <end position="170"/>
    </location>
</feature>
<dbReference type="PROSITE" id="PS51778">
    <property type="entry name" value="VAST"/>
    <property type="match status" value="1"/>
</dbReference>
<evidence type="ECO:0000313" key="5">
    <source>
        <dbReference type="EMBL" id="KAK1739480.1"/>
    </source>
</evidence>
<feature type="compositionally biased region" description="Low complexity" evidence="3">
    <location>
        <begin position="37"/>
        <end position="46"/>
    </location>
</feature>
<keyword evidence="6" id="KW-1185">Reference proteome</keyword>
<dbReference type="GO" id="GO:0016020">
    <property type="term" value="C:membrane"/>
    <property type="evidence" value="ECO:0007669"/>
    <property type="project" value="UniProtKB-SubCell"/>
</dbReference>
<name>A0AAD8Y5H6_9STRA</name>
<dbReference type="AlphaFoldDB" id="A0AAD8Y5H6"/>
<dbReference type="InterPro" id="IPR031968">
    <property type="entry name" value="VASt"/>
</dbReference>
<feature type="compositionally biased region" description="Acidic residues" evidence="3">
    <location>
        <begin position="182"/>
        <end position="195"/>
    </location>
</feature>
<evidence type="ECO:0000259" key="4">
    <source>
        <dbReference type="PROSITE" id="PS51778"/>
    </source>
</evidence>
<feature type="domain" description="VASt" evidence="4">
    <location>
        <begin position="971"/>
        <end position="1155"/>
    </location>
</feature>
<evidence type="ECO:0000256" key="3">
    <source>
        <dbReference type="SAM" id="MobiDB-lite"/>
    </source>
</evidence>
<evidence type="ECO:0000256" key="2">
    <source>
        <dbReference type="ARBA" id="ARBA00023136"/>
    </source>
</evidence>
<keyword evidence="2" id="KW-0472">Membrane</keyword>
<sequence>MNNESTRTTASFPIKKVAYRNSTAAAQAAAGEQYSDNNNNNSSSNNIVHRTSGSINVSSTLISSTYAVDGTERSIGPPITASQHEARNRQRQRELAKKKAEARKVALETARLCSTGVITTFSDFSDGKNNNTTNRNNNGNATGARNNKIKPKSSPKRKKMKKKTTAKIVKRTTSSGENTYHEEEEEKISEDDDESASYISQTTNGGGSHTIITTATTEADNALPSINEEGGVNTLQNKKGGKKFTPKKLFAPLLKNETDDHSTSLTAYQKYQEQLAREAQDLLSSGDVWMCSLCGTPFDSLESADSHELHCVVQWIRCGLIASSTGKKQKPALLDSNGQMSQQSQGRTRAVSLDSLDGESEYEDEQKRLYYMSARSRNTSSQPPFQQRSNNFRSYRSSHMPTTNTKHISALTMANSSIMSRLISFDSSEAPSPPLNLSVTPSIHLPPRSVHGDSDVRGIVGYGPMDNSSLYEPPRTGGEITLPSQDLQQYMMITDKMAVTIAHRTWKVLEGLCHRQLFNICLDRDVPALLPAVDKKSLLLLIQAFDAQRELAYASRDRHYYATVEQHSLERRYGKGWSHRDAYYYRSARLTHGDILSKNILGEKTDEDEPQSLKSKMFSPIKDRFVHAHELIKKGPAVDNTDLYHDKGRSQSDQGDKKRRDIKHTKNTLYINVVVRNSVQVVNNELERMARGWWQDNKNERGRDFQFEWIRAVTQQKVIQLAGLALASDFTPRKVAVQLSNDLYRLIGPRLEQRGVSIQTDIEYRTGPFFVIAVEVNNIDWILLMEHTANQWARQKREWIRDQRVRQSVAASEKHLGNKDTEKKTKKKRSVPEILIAIRRRYFPSRNEVIAYLLASFYQLHYFISLPILQVLYALGLKYSVDKYILRVVSDDIFRYVEKKGMEMQLEIKGRSSQATFMLAALREMREDKRKEEAEVGEDAKPIVGPLMGPAIKEDKNDVTPPPGFSLPESLEFVGLEVDLPVGFLRLRWSLLNAESNFMKDAFFVDLNYDKITMGTWSANENDIGLPKAPDGIDENSFVGATMEYSYLMPKSAFVSANMCYATWEILQYDANSLVIKEKTLTPEVPYGSTFISWTQYSILNTGKNSCRMVCSVEAEFPNGQPMVARQIKSGMRAGTAEKFVLLGETICRYADAYP</sequence>
<feature type="compositionally biased region" description="Polar residues" evidence="3">
    <location>
        <begin position="336"/>
        <end position="347"/>
    </location>
</feature>
<proteinExistence type="predicted"/>
<gene>
    <name evidence="5" type="ORF">QTG54_010023</name>
</gene>
<dbReference type="Proteomes" id="UP001224775">
    <property type="component" value="Unassembled WGS sequence"/>
</dbReference>
<comment type="caution">
    <text evidence="5">The sequence shown here is derived from an EMBL/GenBank/DDBJ whole genome shotgun (WGS) entry which is preliminary data.</text>
</comment>
<feature type="compositionally biased region" description="Basic and acidic residues" evidence="3">
    <location>
        <begin position="84"/>
        <end position="98"/>
    </location>
</feature>